<feature type="domain" description="NAD(P)-binding" evidence="5">
    <location>
        <begin position="7"/>
        <end position="178"/>
    </location>
</feature>
<reference evidence="6" key="1">
    <citation type="submission" date="2020-11" db="EMBL/GenBank/DDBJ databases">
        <authorList>
            <consortium name="DOE Joint Genome Institute"/>
            <person name="Ahrendt S."/>
            <person name="Riley R."/>
            <person name="Andreopoulos W."/>
            <person name="Labutti K."/>
            <person name="Pangilinan J."/>
            <person name="Ruiz-Duenas F.J."/>
            <person name="Barrasa J.M."/>
            <person name="Sanchez-Garcia M."/>
            <person name="Camarero S."/>
            <person name="Miyauchi S."/>
            <person name="Serrano A."/>
            <person name="Linde D."/>
            <person name="Babiker R."/>
            <person name="Drula E."/>
            <person name="Ayuso-Fernandez I."/>
            <person name="Pacheco R."/>
            <person name="Padilla G."/>
            <person name="Ferreira P."/>
            <person name="Barriuso J."/>
            <person name="Kellner H."/>
            <person name="Castanera R."/>
            <person name="Alfaro M."/>
            <person name="Ramirez L."/>
            <person name="Pisabarro A.G."/>
            <person name="Kuo A."/>
            <person name="Tritt A."/>
            <person name="Lipzen A."/>
            <person name="He G."/>
            <person name="Yan M."/>
            <person name="Ng V."/>
            <person name="Cullen D."/>
            <person name="Martin F."/>
            <person name="Rosso M.-N."/>
            <person name="Henrissat B."/>
            <person name="Hibbett D."/>
            <person name="Martinez A.T."/>
            <person name="Grigoriev I.V."/>
        </authorList>
    </citation>
    <scope>NUCLEOTIDE SEQUENCE</scope>
    <source>
        <strain evidence="6">CIRM-BRFM 674</strain>
    </source>
</reference>
<dbReference type="InterPro" id="IPR051604">
    <property type="entry name" value="Ergot_Alk_Oxidoreductase"/>
</dbReference>
<proteinExistence type="inferred from homology"/>
<dbReference type="InterPro" id="IPR036291">
    <property type="entry name" value="NAD(P)-bd_dom_sf"/>
</dbReference>
<dbReference type="InterPro" id="IPR016040">
    <property type="entry name" value="NAD(P)-bd_dom"/>
</dbReference>
<evidence type="ECO:0000313" key="6">
    <source>
        <dbReference type="EMBL" id="KAF9477233.1"/>
    </source>
</evidence>
<dbReference type="EMBL" id="MU155268">
    <property type="protein sequence ID" value="KAF9477233.1"/>
    <property type="molecule type" value="Genomic_DNA"/>
</dbReference>
<dbReference type="PANTHER" id="PTHR43162">
    <property type="match status" value="1"/>
</dbReference>
<dbReference type="OrthoDB" id="419598at2759"/>
<comment type="similarity">
    <text evidence="2">Belongs to the fgaFS/easG family.</text>
</comment>
<comment type="pathway">
    <text evidence="1">Alkaloid biosynthesis; ergot alkaloid biosynthesis.</text>
</comment>
<evidence type="ECO:0000259" key="5">
    <source>
        <dbReference type="Pfam" id="PF13460"/>
    </source>
</evidence>
<evidence type="ECO:0000313" key="7">
    <source>
        <dbReference type="Proteomes" id="UP000807469"/>
    </source>
</evidence>
<dbReference type="Proteomes" id="UP000807469">
    <property type="component" value="Unassembled WGS sequence"/>
</dbReference>
<protein>
    <submittedName>
        <fullName evidence="6">NAD(P)-binding protein</fullName>
    </submittedName>
</protein>
<dbReference type="Gene3D" id="3.40.50.720">
    <property type="entry name" value="NAD(P)-binding Rossmann-like Domain"/>
    <property type="match status" value="1"/>
</dbReference>
<dbReference type="GO" id="GO:0016491">
    <property type="term" value="F:oxidoreductase activity"/>
    <property type="evidence" value="ECO:0007669"/>
    <property type="project" value="UniProtKB-KW"/>
</dbReference>
<dbReference type="SUPFAM" id="SSF51735">
    <property type="entry name" value="NAD(P)-binding Rossmann-fold domains"/>
    <property type="match status" value="1"/>
</dbReference>
<dbReference type="Gene3D" id="3.90.25.10">
    <property type="entry name" value="UDP-galactose 4-epimerase, domain 1"/>
    <property type="match status" value="1"/>
</dbReference>
<keyword evidence="7" id="KW-1185">Reference proteome</keyword>
<gene>
    <name evidence="6" type="ORF">BDN70DRAFT_838180</name>
</gene>
<name>A0A9P6CZ29_9AGAR</name>
<comment type="caution">
    <text evidence="6">The sequence shown here is derived from an EMBL/GenBank/DDBJ whole genome shotgun (WGS) entry which is preliminary data.</text>
</comment>
<dbReference type="PANTHER" id="PTHR43162:SF1">
    <property type="entry name" value="PRESTALK A DIFFERENTIATION PROTEIN A"/>
    <property type="match status" value="1"/>
</dbReference>
<keyword evidence="3" id="KW-0017">Alkaloid metabolism</keyword>
<dbReference type="NCBIfam" id="TIGR03649">
    <property type="entry name" value="ergot_EASG"/>
    <property type="match status" value="1"/>
</dbReference>
<organism evidence="6 7">
    <name type="scientific">Pholiota conissans</name>
    <dbReference type="NCBI Taxonomy" id="109636"/>
    <lineage>
        <taxon>Eukaryota</taxon>
        <taxon>Fungi</taxon>
        <taxon>Dikarya</taxon>
        <taxon>Basidiomycota</taxon>
        <taxon>Agaricomycotina</taxon>
        <taxon>Agaricomycetes</taxon>
        <taxon>Agaricomycetidae</taxon>
        <taxon>Agaricales</taxon>
        <taxon>Agaricineae</taxon>
        <taxon>Strophariaceae</taxon>
        <taxon>Pholiota</taxon>
    </lineage>
</organism>
<dbReference type="GO" id="GO:0009820">
    <property type="term" value="P:alkaloid metabolic process"/>
    <property type="evidence" value="ECO:0007669"/>
    <property type="project" value="UniProtKB-KW"/>
</dbReference>
<dbReference type="Pfam" id="PF13460">
    <property type="entry name" value="NAD_binding_10"/>
    <property type="match status" value="1"/>
</dbReference>
<sequence length="284" mass="31200">MTILLTGATGKTGTELAKTLQAAGLSILIASRSGKAPVPFKAITFDWLDPTTFENPFNADPSIDRVYIVAPSWLVDLMPIVRPFIDLARARGVKRFVLLSSSSFEPGELPLGPIHQYLINSGVDYAVLRPTWFQQNFGTLHAASIRNTNQILSATGDGRIPFVSTQDIAKAALEALTAEPSLNKDLLLIGPELFTHDEVAKMLSTHLGREITHKKLSVEELTTLYATEFGLPDDYAEIYAIKENGVGQGVEEKLFTEPSSDRTSVGTHRLEDYILANLELWSEE</sequence>
<evidence type="ECO:0000256" key="4">
    <source>
        <dbReference type="ARBA" id="ARBA00023002"/>
    </source>
</evidence>
<dbReference type="InterPro" id="IPR019901">
    <property type="entry name" value="Ergot_alkaloid_biosynthesis"/>
</dbReference>
<evidence type="ECO:0000256" key="2">
    <source>
        <dbReference type="ARBA" id="ARBA00005372"/>
    </source>
</evidence>
<keyword evidence="4" id="KW-0560">Oxidoreductase</keyword>
<evidence type="ECO:0000256" key="3">
    <source>
        <dbReference type="ARBA" id="ARBA00022589"/>
    </source>
</evidence>
<dbReference type="AlphaFoldDB" id="A0A9P6CZ29"/>
<evidence type="ECO:0000256" key="1">
    <source>
        <dbReference type="ARBA" id="ARBA00005107"/>
    </source>
</evidence>
<accession>A0A9P6CZ29</accession>